<proteinExistence type="predicted"/>
<dbReference type="InterPro" id="IPR036913">
    <property type="entry name" value="YegP-like_sf"/>
</dbReference>
<name>A0ABS5BX44_9BACT</name>
<organism evidence="2 3">
    <name type="scientific">Gemmata palustris</name>
    <dbReference type="NCBI Taxonomy" id="2822762"/>
    <lineage>
        <taxon>Bacteria</taxon>
        <taxon>Pseudomonadati</taxon>
        <taxon>Planctomycetota</taxon>
        <taxon>Planctomycetia</taxon>
        <taxon>Gemmatales</taxon>
        <taxon>Gemmataceae</taxon>
        <taxon>Gemmata</taxon>
    </lineage>
</organism>
<keyword evidence="3" id="KW-1185">Reference proteome</keyword>
<dbReference type="SUPFAM" id="SSF160113">
    <property type="entry name" value="YegP-like"/>
    <property type="match status" value="1"/>
</dbReference>
<reference evidence="2 3" key="1">
    <citation type="submission" date="2021-04" db="EMBL/GenBank/DDBJ databases">
        <authorList>
            <person name="Ivanova A."/>
        </authorList>
    </citation>
    <scope>NUCLEOTIDE SEQUENCE [LARGE SCALE GENOMIC DNA]</scope>
    <source>
        <strain evidence="2 3">G18</strain>
    </source>
</reference>
<evidence type="ECO:0000313" key="3">
    <source>
        <dbReference type="Proteomes" id="UP000676565"/>
    </source>
</evidence>
<accession>A0ABS5BX44</accession>
<feature type="signal peptide" evidence="1">
    <location>
        <begin position="1"/>
        <end position="21"/>
    </location>
</feature>
<keyword evidence="1" id="KW-0732">Signal</keyword>
<evidence type="ECO:0000256" key="1">
    <source>
        <dbReference type="SAM" id="SignalP"/>
    </source>
</evidence>
<dbReference type="RefSeq" id="WP_210658115.1">
    <property type="nucleotide sequence ID" value="NZ_JAGKQQ010000001.1"/>
</dbReference>
<feature type="chain" id="PRO_5047133182" description="DUF1508 domain-containing protein" evidence="1">
    <location>
        <begin position="22"/>
        <end position="97"/>
    </location>
</feature>
<evidence type="ECO:0008006" key="4">
    <source>
        <dbReference type="Google" id="ProtNLM"/>
    </source>
</evidence>
<evidence type="ECO:0000313" key="2">
    <source>
        <dbReference type="EMBL" id="MBP3958279.1"/>
    </source>
</evidence>
<dbReference type="Gene3D" id="2.30.29.80">
    <property type="match status" value="1"/>
</dbReference>
<protein>
    <recommendedName>
        <fullName evidence="4">DUF1508 domain-containing protein</fullName>
    </recommendedName>
</protein>
<comment type="caution">
    <text evidence="2">The sequence shown here is derived from an EMBL/GenBank/DDBJ whole genome shotgun (WGS) entry which is preliminary data.</text>
</comment>
<gene>
    <name evidence="2" type="ORF">J8F10_23780</name>
</gene>
<dbReference type="EMBL" id="JAGKQQ010000001">
    <property type="protein sequence ID" value="MBP3958279.1"/>
    <property type="molecule type" value="Genomic_DNA"/>
</dbReference>
<sequence length="97" mass="10611">MRTALRSFALFAIVAALIAAAGLSPAPALQKKAEEVGTIEVYKAKDGWRFRVKNTEGKSVAIGTVGYEKKEEAMKEVEFLKATLARGKVVEIKEEKK</sequence>
<dbReference type="Proteomes" id="UP000676565">
    <property type="component" value="Unassembled WGS sequence"/>
</dbReference>